<evidence type="ECO:0000256" key="1">
    <source>
        <dbReference type="SAM" id="SignalP"/>
    </source>
</evidence>
<comment type="caution">
    <text evidence="2">The sequence shown here is derived from an EMBL/GenBank/DDBJ whole genome shotgun (WGS) entry which is preliminary data.</text>
</comment>
<dbReference type="Pfam" id="PF14356">
    <property type="entry name" value="DUF4403"/>
    <property type="match status" value="1"/>
</dbReference>
<evidence type="ECO:0000313" key="3">
    <source>
        <dbReference type="Proteomes" id="UP000256900"/>
    </source>
</evidence>
<dbReference type="OrthoDB" id="1299766at2"/>
<evidence type="ECO:0000313" key="2">
    <source>
        <dbReference type="EMBL" id="REF86436.1"/>
    </source>
</evidence>
<dbReference type="RefSeq" id="WP_115836976.1">
    <property type="nucleotide sequence ID" value="NZ_CP025086.1"/>
</dbReference>
<dbReference type="Proteomes" id="UP000256900">
    <property type="component" value="Unassembled WGS sequence"/>
</dbReference>
<keyword evidence="1" id="KW-0732">Signal</keyword>
<accession>A0A3D9YUZ8</accession>
<organism evidence="2 3">
    <name type="scientific">Methylovirgula ligni</name>
    <dbReference type="NCBI Taxonomy" id="569860"/>
    <lineage>
        <taxon>Bacteria</taxon>
        <taxon>Pseudomonadati</taxon>
        <taxon>Pseudomonadota</taxon>
        <taxon>Alphaproteobacteria</taxon>
        <taxon>Hyphomicrobiales</taxon>
        <taxon>Beijerinckiaceae</taxon>
        <taxon>Methylovirgula</taxon>
    </lineage>
</organism>
<sequence length="469" mass="51214">MGKAAACLRGVTALLFATVLCPSVRADEAPPVSPDKPAAAYVTPSRVSATIEFSIPTLARDIERDVPRRLATFDERVQCVHRRVLFFRVRANCDIEGYVERTGPISLYGRGDALIGSTPIFGAVSGQGANRFTRRIHGNAEAGVSVEAEARPMLRHDWSLDLRLSDSYHWTEPPVLHVLGRDIQLARYVEPRIREQLARVRVRAAEAVRRLDLHDKAATVWRHAFTPIELADNPPVWLQLTPQSAAFAGVRADRRVLWGVMQIEGNAATSVGVAPAPVAATPLPALGRDIEAPGKFEVILPVNIGYDFLSQKIKEVAAAELKGKLTLEDVKIYPSNGKLIVGLKIAKSTETAPDAGTWYYLSATPKIDPDTQTLQLPDLATLAAKTQALAQESGNADLIDRLRQAKILYQEAYQRLLAAANKSLTRPLKDGFRMEGHLDSATLDHIALLQNGLSIALRASGDLKILYGL</sequence>
<gene>
    <name evidence="2" type="ORF">DES32_2490</name>
</gene>
<keyword evidence="3" id="KW-1185">Reference proteome</keyword>
<feature type="chain" id="PRO_5017695650" evidence="1">
    <location>
        <begin position="27"/>
        <end position="469"/>
    </location>
</feature>
<dbReference type="AlphaFoldDB" id="A0A3D9YUZ8"/>
<feature type="signal peptide" evidence="1">
    <location>
        <begin position="1"/>
        <end position="26"/>
    </location>
</feature>
<dbReference type="EMBL" id="QUMO01000003">
    <property type="protein sequence ID" value="REF86436.1"/>
    <property type="molecule type" value="Genomic_DNA"/>
</dbReference>
<proteinExistence type="predicted"/>
<name>A0A3D9YUZ8_9HYPH</name>
<dbReference type="InterPro" id="IPR025515">
    <property type="entry name" value="DUF4403"/>
</dbReference>
<protein>
    <submittedName>
        <fullName evidence="2">Uncharacterized protein DUF4403</fullName>
    </submittedName>
</protein>
<reference evidence="2 3" key="1">
    <citation type="submission" date="2018-08" db="EMBL/GenBank/DDBJ databases">
        <title>Genomic Encyclopedia of Type Strains, Phase IV (KMG-IV): sequencing the most valuable type-strain genomes for metagenomic binning, comparative biology and taxonomic classification.</title>
        <authorList>
            <person name="Goeker M."/>
        </authorList>
    </citation>
    <scope>NUCLEOTIDE SEQUENCE [LARGE SCALE GENOMIC DNA]</scope>
    <source>
        <strain evidence="2 3">BW863</strain>
    </source>
</reference>